<name>A0A1N7K7E2_9RHOB</name>
<dbReference type="AlphaFoldDB" id="A0A1N7K7E2"/>
<dbReference type="STRING" id="453582.SAMN05421580_102275"/>
<protein>
    <submittedName>
        <fullName evidence="1">SIR2-like domain-containing protein</fullName>
    </submittedName>
</protein>
<dbReference type="Pfam" id="PF13289">
    <property type="entry name" value="SIR2_2"/>
    <property type="match status" value="1"/>
</dbReference>
<gene>
    <name evidence="1" type="ORF">SAMN05421580_102275</name>
</gene>
<proteinExistence type="predicted"/>
<organism evidence="1 2">
    <name type="scientific">Rhodobacter aestuarii</name>
    <dbReference type="NCBI Taxonomy" id="453582"/>
    <lineage>
        <taxon>Bacteria</taxon>
        <taxon>Pseudomonadati</taxon>
        <taxon>Pseudomonadota</taxon>
        <taxon>Alphaproteobacteria</taxon>
        <taxon>Rhodobacterales</taxon>
        <taxon>Rhodobacter group</taxon>
        <taxon>Rhodobacter</taxon>
    </lineage>
</organism>
<sequence>MVKSLFIFGNGLGRSISNDFFDLKRALEHAWNVEDGLTEHQKELIRACLPDEVIEDEDADAPQREDQLEELQRILSACDIISKTEDRLGNGAGEGWLSGHGREFPAAIRRYFHHAACYFLDRDSLKVEGLDSEVKADFSECLRDHIRSHGAHIATLNYDDLLYEAFCGTDIFNRHLLRDGFFKKGKFDFSMAEGFYDAEKEGWFLHLHGSPLFVDEDGEPRKVTRAQLADYHGHGSTHLVLTSVKFKRYIIQSSEILRQYWGKFRAIVPRSNNIILLGYGGEDVHLNDLLSKKAPANSIRIVEYRGEDADLERDKKWREALNRDDFKIVRLENIQEFREWYCPAVGKD</sequence>
<dbReference type="RefSeq" id="WP_076483854.1">
    <property type="nucleotide sequence ID" value="NZ_FTOG01000002.1"/>
</dbReference>
<dbReference type="Proteomes" id="UP000186221">
    <property type="component" value="Unassembled WGS sequence"/>
</dbReference>
<keyword evidence="2" id="KW-1185">Reference proteome</keyword>
<evidence type="ECO:0000313" key="1">
    <source>
        <dbReference type="EMBL" id="SIS57354.1"/>
    </source>
</evidence>
<evidence type="ECO:0000313" key="2">
    <source>
        <dbReference type="Proteomes" id="UP000186221"/>
    </source>
</evidence>
<accession>A0A1N7K7E2</accession>
<reference evidence="2" key="1">
    <citation type="submission" date="2017-01" db="EMBL/GenBank/DDBJ databases">
        <authorList>
            <person name="Varghese N."/>
            <person name="Submissions S."/>
        </authorList>
    </citation>
    <scope>NUCLEOTIDE SEQUENCE [LARGE SCALE GENOMIC DNA]</scope>
    <source>
        <strain evidence="2">DSM 19945</strain>
    </source>
</reference>
<dbReference type="EMBL" id="FTOG01000002">
    <property type="protein sequence ID" value="SIS57354.1"/>
    <property type="molecule type" value="Genomic_DNA"/>
</dbReference>